<evidence type="ECO:0000256" key="1">
    <source>
        <dbReference type="SAM" id="MobiDB-lite"/>
    </source>
</evidence>
<dbReference type="RefSeq" id="WP_194135694.1">
    <property type="nucleotide sequence ID" value="NZ_JADFFK010000012.1"/>
</dbReference>
<dbReference type="EMBL" id="JADFFK010000012">
    <property type="protein sequence ID" value="MBE9638388.1"/>
    <property type="molecule type" value="Genomic_DNA"/>
</dbReference>
<protein>
    <submittedName>
        <fullName evidence="3">Uncharacterized protein</fullName>
    </submittedName>
</protein>
<accession>A0ABR9X4K2</accession>
<sequence length="114" mass="11911">MKTVIAALVLAALPLPALAQLKGCAPDKNGITRCPGASTFSTDQLGITRETRSAPQTTDRNGIVRDNTGGGYFIAPGDPTADRGGSVSPVRPPSTTRRAEKNCTTDRDGIVRCE</sequence>
<keyword evidence="4" id="KW-1185">Reference proteome</keyword>
<feature type="chain" id="PRO_5045441526" evidence="2">
    <location>
        <begin position="20"/>
        <end position="114"/>
    </location>
</feature>
<feature type="region of interest" description="Disordered" evidence="1">
    <location>
        <begin position="37"/>
        <end position="114"/>
    </location>
</feature>
<evidence type="ECO:0000256" key="2">
    <source>
        <dbReference type="SAM" id="SignalP"/>
    </source>
</evidence>
<keyword evidence="2" id="KW-0732">Signal</keyword>
<feature type="compositionally biased region" description="Basic and acidic residues" evidence="1">
    <location>
        <begin position="97"/>
        <end position="114"/>
    </location>
</feature>
<dbReference type="Proteomes" id="UP000607796">
    <property type="component" value="Unassembled WGS sequence"/>
</dbReference>
<proteinExistence type="predicted"/>
<organism evidence="3 4">
    <name type="scientific">Salipiger mangrovisoli</name>
    <dbReference type="NCBI Taxonomy" id="2865933"/>
    <lineage>
        <taxon>Bacteria</taxon>
        <taxon>Pseudomonadati</taxon>
        <taxon>Pseudomonadota</taxon>
        <taxon>Alphaproteobacteria</taxon>
        <taxon>Rhodobacterales</taxon>
        <taxon>Roseobacteraceae</taxon>
        <taxon>Salipiger</taxon>
    </lineage>
</organism>
<comment type="caution">
    <text evidence="3">The sequence shown here is derived from an EMBL/GenBank/DDBJ whole genome shotgun (WGS) entry which is preliminary data.</text>
</comment>
<evidence type="ECO:0000313" key="4">
    <source>
        <dbReference type="Proteomes" id="UP000607796"/>
    </source>
</evidence>
<feature type="signal peptide" evidence="2">
    <location>
        <begin position="1"/>
        <end position="19"/>
    </location>
</feature>
<gene>
    <name evidence="3" type="ORF">IQ782_16160</name>
</gene>
<reference evidence="3 4" key="1">
    <citation type="journal article" date="2021" name="Int. J. Syst. Evol. Microbiol.">
        <title>Salipiger mangrovisoli sp. nov., isolated from mangrove soil and the proposal for the reclassification of Paraphaeobacter pallidus as Salipiger pallidus comb. nov.</title>
        <authorList>
            <person name="Du J."/>
            <person name="Liu Y."/>
            <person name="Pei T."/>
            <person name="Deng M.R."/>
            <person name="Zhu H."/>
        </authorList>
    </citation>
    <scope>NUCLEOTIDE SEQUENCE [LARGE SCALE GENOMIC DNA]</scope>
    <source>
        <strain evidence="3 4">6D45A</strain>
    </source>
</reference>
<evidence type="ECO:0000313" key="3">
    <source>
        <dbReference type="EMBL" id="MBE9638388.1"/>
    </source>
</evidence>
<name>A0ABR9X4K2_9RHOB</name>